<keyword evidence="2" id="KW-1185">Reference proteome</keyword>
<sequence>MGKISLAVVELKRKKKRKNKNEEQNLFGDSNSTTLRRIKQDRIGLSLSKDSTSSPVNLKFATYDEKSLKAGRLAGVQLLLLRSLCFTFKSFLLFLFFCNFIRNSLFLLQILTILGLLSLPRSQRMEFWNN</sequence>
<evidence type="ECO:0000313" key="1">
    <source>
        <dbReference type="EMBL" id="CAK9330058.1"/>
    </source>
</evidence>
<reference evidence="1 2" key="1">
    <citation type="submission" date="2024-03" db="EMBL/GenBank/DDBJ databases">
        <authorList>
            <person name="Gkanogiannis A."/>
            <person name="Becerra Lopez-Lavalle L."/>
        </authorList>
    </citation>
    <scope>NUCLEOTIDE SEQUENCE [LARGE SCALE GENOMIC DNA]</scope>
</reference>
<name>A0ABP0ZBB8_9ROSI</name>
<protein>
    <submittedName>
        <fullName evidence="1">Uncharacterized protein</fullName>
    </submittedName>
</protein>
<accession>A0ABP0ZBB8</accession>
<proteinExistence type="predicted"/>
<dbReference type="Proteomes" id="UP001642487">
    <property type="component" value="Chromosome 9"/>
</dbReference>
<dbReference type="EMBL" id="OZ021743">
    <property type="protein sequence ID" value="CAK9330058.1"/>
    <property type="molecule type" value="Genomic_DNA"/>
</dbReference>
<evidence type="ECO:0000313" key="2">
    <source>
        <dbReference type="Proteomes" id="UP001642487"/>
    </source>
</evidence>
<organism evidence="1 2">
    <name type="scientific">Citrullus colocynthis</name>
    <name type="common">colocynth</name>
    <dbReference type="NCBI Taxonomy" id="252529"/>
    <lineage>
        <taxon>Eukaryota</taxon>
        <taxon>Viridiplantae</taxon>
        <taxon>Streptophyta</taxon>
        <taxon>Embryophyta</taxon>
        <taxon>Tracheophyta</taxon>
        <taxon>Spermatophyta</taxon>
        <taxon>Magnoliopsida</taxon>
        <taxon>eudicotyledons</taxon>
        <taxon>Gunneridae</taxon>
        <taxon>Pentapetalae</taxon>
        <taxon>rosids</taxon>
        <taxon>fabids</taxon>
        <taxon>Cucurbitales</taxon>
        <taxon>Cucurbitaceae</taxon>
        <taxon>Benincaseae</taxon>
        <taxon>Citrullus</taxon>
    </lineage>
</organism>
<gene>
    <name evidence="1" type="ORF">CITCOLO1_LOCUS22541</name>
</gene>